<proteinExistence type="predicted"/>
<gene>
    <name evidence="1" type="ORF">QN060_02440</name>
</gene>
<protein>
    <submittedName>
        <fullName evidence="1">Uncharacterized protein</fullName>
    </submittedName>
</protein>
<dbReference type="Proteomes" id="UP001228059">
    <property type="component" value="Chromosome"/>
</dbReference>
<evidence type="ECO:0000313" key="2">
    <source>
        <dbReference type="Proteomes" id="UP001228059"/>
    </source>
</evidence>
<accession>A0AAJ6GSM2</accession>
<organism evidence="1 2">
    <name type="scientific">Xanthomonas oryzae pv. leersiae</name>
    <dbReference type="NCBI Taxonomy" id="3112258"/>
    <lineage>
        <taxon>Bacteria</taxon>
        <taxon>Pseudomonadati</taxon>
        <taxon>Pseudomonadota</taxon>
        <taxon>Gammaproteobacteria</taxon>
        <taxon>Lysobacterales</taxon>
        <taxon>Lysobacteraceae</taxon>
        <taxon>Xanthomonas</taxon>
    </lineage>
</organism>
<reference evidence="1 2" key="1">
    <citation type="submission" date="2023-05" db="EMBL/GenBank/DDBJ databases">
        <title>Complete Genome Resource of Xanthomonas oryzae pv. leersiae Strain YNJC Isolated From Plateau Japonica Rice in Southwest China.</title>
        <authorList>
            <person name="Aa X."/>
            <person name="Mei L."/>
            <person name="Liu P."/>
            <person name="Yang Y."/>
            <person name="Tang C."/>
            <person name="Zhang F."/>
            <person name="Dong C."/>
            <person name="Wang B."/>
            <person name="Chen X."/>
            <person name="Dai L."/>
        </authorList>
    </citation>
    <scope>NUCLEOTIDE SEQUENCE [LARGE SCALE GENOMIC DNA]</scope>
    <source>
        <strain evidence="1 2">YNJC</strain>
    </source>
</reference>
<name>A0AAJ6GSM2_9XANT</name>
<dbReference type="RefSeq" id="WP_285956987.1">
    <property type="nucleotide sequence ID" value="NZ_CP127225.1"/>
</dbReference>
<evidence type="ECO:0000313" key="1">
    <source>
        <dbReference type="EMBL" id="WIX07043.1"/>
    </source>
</evidence>
<dbReference type="EMBL" id="CP127225">
    <property type="protein sequence ID" value="WIX07043.1"/>
    <property type="molecule type" value="Genomic_DNA"/>
</dbReference>
<dbReference type="AlphaFoldDB" id="A0AAJ6GSM2"/>
<sequence>MEIESKPSAPLDMPGLHFPNVETTALFFWTSARSFKHSSSSGSWQSFAAVIGKPKTAPPVIELTALAMPTAAIATVAAA</sequence>